<dbReference type="AlphaFoldDB" id="A0A6J6U252"/>
<evidence type="ECO:0000256" key="1">
    <source>
        <dbReference type="SAM" id="MobiDB-lite"/>
    </source>
</evidence>
<dbReference type="AntiFam" id="ANF00132">
    <property type="entry name" value="Shadow ORF (opposite rne)"/>
</dbReference>
<protein>
    <submittedName>
        <fullName evidence="2">Unannotated protein</fullName>
    </submittedName>
</protein>
<name>A0A6J6U252_9ZZZZ</name>
<evidence type="ECO:0000313" key="2">
    <source>
        <dbReference type="EMBL" id="CAB4752667.1"/>
    </source>
</evidence>
<reference evidence="2" key="1">
    <citation type="submission" date="2020-05" db="EMBL/GenBank/DDBJ databases">
        <authorList>
            <person name="Chiriac C."/>
            <person name="Salcher M."/>
            <person name="Ghai R."/>
            <person name="Kavagutti S V."/>
        </authorList>
    </citation>
    <scope>NUCLEOTIDE SEQUENCE</scope>
</reference>
<accession>A0A6J6U252</accession>
<gene>
    <name evidence="2" type="ORF">UFOPK2786_01376</name>
</gene>
<feature type="region of interest" description="Disordered" evidence="1">
    <location>
        <begin position="15"/>
        <end position="35"/>
    </location>
</feature>
<dbReference type="EMBL" id="CAEZYW010000234">
    <property type="protein sequence ID" value="CAB4752667.1"/>
    <property type="molecule type" value="Genomic_DNA"/>
</dbReference>
<proteinExistence type="predicted"/>
<sequence>MLGVDRVERDLDAAAPADLAGGREGLDEPGADALAGHLHEPERGHLGDLMLRAVAAQALDEPAKHEVTVALEHHVDEVDDDDAADIAEAQLPDDLLGRLEVVPGDSLLEIAALAGELAGVHVDHGHRLGAIDDERAARRQVDLAIERLRELLVDAMLGEDITGSDVTMKPGGQIRCHRGDVVAHGLPRDVAGDYKGCDVLIEDVAHDLRREVGLAVEEGGRRGGFHLAADVVPLRLQPGDVLLEGILGCALGSGAHNDAGVLGHDSLEDPLEARALGIGQLAADTGHRAVGHVDKEAPGQRHLACQASALLTDRVLRHLDEDRIARLQRELDALGLAFHARDVPVDLAGVEHGVAAPADVDERGLHARQHVLHATEVDIADEGPGGPARDVVLDEDAVFEHGDLGTIP</sequence>
<organism evidence="2">
    <name type="scientific">freshwater metagenome</name>
    <dbReference type="NCBI Taxonomy" id="449393"/>
    <lineage>
        <taxon>unclassified sequences</taxon>
        <taxon>metagenomes</taxon>
        <taxon>ecological metagenomes</taxon>
    </lineage>
</organism>